<dbReference type="InterPro" id="IPR008991">
    <property type="entry name" value="Translation_prot_SH3-like_sf"/>
</dbReference>
<proteinExistence type="predicted"/>
<keyword evidence="2" id="KW-1185">Reference proteome</keyword>
<accession>A0ABP7VEE6</accession>
<dbReference type="EMBL" id="BAABDL010000050">
    <property type="protein sequence ID" value="GAA4065117.1"/>
    <property type="molecule type" value="Genomic_DNA"/>
</dbReference>
<dbReference type="RefSeq" id="WP_425549054.1">
    <property type="nucleotide sequence ID" value="NZ_BAABDL010000050.1"/>
</dbReference>
<name>A0ABP7VEE6_9BACI</name>
<evidence type="ECO:0008006" key="3">
    <source>
        <dbReference type="Google" id="ProtNLM"/>
    </source>
</evidence>
<sequence length="89" mass="10201">MNDMESRPNVNQAVAILQGRKAVKFVMIHFVNGHDQLLVDGEKRKYDRPKDNINHMIPTHFISPEVQNSLLATGRVTNGKLRNYIEVCQ</sequence>
<protein>
    <recommendedName>
        <fullName evidence="3">KOW domain-containing protein</fullName>
    </recommendedName>
</protein>
<dbReference type="SUPFAM" id="SSF50104">
    <property type="entry name" value="Translation proteins SH3-like domain"/>
    <property type="match status" value="1"/>
</dbReference>
<dbReference type="Proteomes" id="UP001501734">
    <property type="component" value="Unassembled WGS sequence"/>
</dbReference>
<evidence type="ECO:0000313" key="2">
    <source>
        <dbReference type="Proteomes" id="UP001501734"/>
    </source>
</evidence>
<gene>
    <name evidence="1" type="ORF">GCM10022410_09510</name>
</gene>
<organism evidence="1 2">
    <name type="scientific">Amphibacillus indicireducens</name>
    <dbReference type="NCBI Taxonomy" id="1076330"/>
    <lineage>
        <taxon>Bacteria</taxon>
        <taxon>Bacillati</taxon>
        <taxon>Bacillota</taxon>
        <taxon>Bacilli</taxon>
        <taxon>Bacillales</taxon>
        <taxon>Bacillaceae</taxon>
        <taxon>Amphibacillus</taxon>
    </lineage>
</organism>
<reference evidence="2" key="1">
    <citation type="journal article" date="2019" name="Int. J. Syst. Evol. Microbiol.">
        <title>The Global Catalogue of Microorganisms (GCM) 10K type strain sequencing project: providing services to taxonomists for standard genome sequencing and annotation.</title>
        <authorList>
            <consortium name="The Broad Institute Genomics Platform"/>
            <consortium name="The Broad Institute Genome Sequencing Center for Infectious Disease"/>
            <person name="Wu L."/>
            <person name="Ma J."/>
        </authorList>
    </citation>
    <scope>NUCLEOTIDE SEQUENCE [LARGE SCALE GENOMIC DNA]</scope>
    <source>
        <strain evidence="2">JCM 17250</strain>
    </source>
</reference>
<evidence type="ECO:0000313" key="1">
    <source>
        <dbReference type="EMBL" id="GAA4065117.1"/>
    </source>
</evidence>
<comment type="caution">
    <text evidence="1">The sequence shown here is derived from an EMBL/GenBank/DDBJ whole genome shotgun (WGS) entry which is preliminary data.</text>
</comment>